<proteinExistence type="predicted"/>
<accession>G0QSA5</accession>
<dbReference type="Proteomes" id="UP000008983">
    <property type="component" value="Unassembled WGS sequence"/>
</dbReference>
<gene>
    <name evidence="1" type="ORF">IMG5_100530</name>
</gene>
<dbReference type="GeneID" id="14908039"/>
<dbReference type="RefSeq" id="XP_004035389.1">
    <property type="nucleotide sequence ID" value="XM_004035341.1"/>
</dbReference>
<reference evidence="1 2" key="1">
    <citation type="submission" date="2011-07" db="EMBL/GenBank/DDBJ databases">
        <authorList>
            <person name="Coyne R."/>
            <person name="Brami D."/>
            <person name="Johnson J."/>
            <person name="Hostetler J."/>
            <person name="Hannick L."/>
            <person name="Clark T."/>
            <person name="Cassidy-Hanley D."/>
            <person name="Inman J."/>
        </authorList>
    </citation>
    <scope>NUCLEOTIDE SEQUENCE [LARGE SCALE GENOMIC DNA]</scope>
    <source>
        <strain evidence="1 2">G5</strain>
    </source>
</reference>
<organism evidence="1 2">
    <name type="scientific">Ichthyophthirius multifiliis</name>
    <name type="common">White spot disease agent</name>
    <name type="synonym">Ich</name>
    <dbReference type="NCBI Taxonomy" id="5932"/>
    <lineage>
        <taxon>Eukaryota</taxon>
        <taxon>Sar</taxon>
        <taxon>Alveolata</taxon>
        <taxon>Ciliophora</taxon>
        <taxon>Intramacronucleata</taxon>
        <taxon>Oligohymenophorea</taxon>
        <taxon>Hymenostomatida</taxon>
        <taxon>Ophryoglenina</taxon>
        <taxon>Ichthyophthirius</taxon>
    </lineage>
</organism>
<dbReference type="Gene3D" id="3.30.70.330">
    <property type="match status" value="1"/>
</dbReference>
<name>G0QSA5_ICHMU</name>
<evidence type="ECO:0000313" key="1">
    <source>
        <dbReference type="EMBL" id="EGR31903.1"/>
    </source>
</evidence>
<evidence type="ECO:0000313" key="2">
    <source>
        <dbReference type="Proteomes" id="UP000008983"/>
    </source>
</evidence>
<keyword evidence="2" id="KW-1185">Reference proteome</keyword>
<dbReference type="AlphaFoldDB" id="G0QSA5"/>
<dbReference type="OrthoDB" id="431068at2759"/>
<sequence length="96" mass="11702">MEQKDYPSIDKQLDSIFKFLQQNQDEKICFMITCQLHIQYKSRQYNGITFRHDSDGRFSGECFLKIKEDELIQKIKEKHLKRMGSRYIEIFFAKER</sequence>
<protein>
    <submittedName>
        <fullName evidence="1">Uncharacterized protein</fullName>
    </submittedName>
</protein>
<dbReference type="InParanoid" id="G0QSA5"/>
<dbReference type="InterPro" id="IPR012677">
    <property type="entry name" value="Nucleotide-bd_a/b_plait_sf"/>
</dbReference>
<dbReference type="EMBL" id="GL983809">
    <property type="protein sequence ID" value="EGR31903.1"/>
    <property type="molecule type" value="Genomic_DNA"/>
</dbReference>